<dbReference type="GeneID" id="9803480"/>
<dbReference type="Pfam" id="PF13445">
    <property type="entry name" value="zf-RING_UBOX"/>
    <property type="match status" value="1"/>
</dbReference>
<keyword evidence="5" id="KW-0732">Signal</keyword>
<protein>
    <recommendedName>
        <fullName evidence="6">RING-Gid-type domain-containing protein</fullName>
    </recommendedName>
</protein>
<evidence type="ECO:0000256" key="1">
    <source>
        <dbReference type="ARBA" id="ARBA00022723"/>
    </source>
</evidence>
<dbReference type="InterPro" id="IPR045098">
    <property type="entry name" value="Fyv10_fam"/>
</dbReference>
<accession>A0A6A5FY00</accession>
<dbReference type="InterPro" id="IPR027370">
    <property type="entry name" value="Znf-RING_euk"/>
</dbReference>
<sequence>MPHCRRVLVLLLLFTIITNCGVDALKCRLYHRIWEDGHLLRINPDVCHTSSQYCVRATYSDPDVRKKNGYSMGCDKVDCQGIEDPNFTGWVQNLNGEYCRKSRDYENTNCKKKLKTFKIAKLKKHRCWLTGSLIEDHHNKDPLHLNGQHSMRKSQHERIKLKLKTLEAKTTLLQTEFEKIEGNSLQYLKQIEERLYKMRDALFLTKERDTVSVTGQIIMENIAGKAMQLTKDIAEKHRTFHLPVVRIGRCVERQFDKEILTPFYGPLDLEKRKKRRTLGYSMIYDYAMCTGLSSVGEMLKKYTKVEPKYYVEEPEILQRIVVDLREGDIGSSLDYLETYQPADERILRRSLQTQMITDCIELGLDSYDRTVRQLKRFKSPFGDDKQRATRLVGALLVGKGAMEDDRYKHLFDYTSREKLAKKMASFFIPYEAPFKTTLKYGFRGMTEFTELYCMGYESPCLLDCELPVDSFFFGNHSVFACPILKEQCTSINPPMRLACGHVISKDAITRLSTNYRLNRNMPRHARQQRFKCPYCPREQLLENTKLVEFRRWYQSYRHEDLKFLQFYD</sequence>
<keyword evidence="1" id="KW-0479">Metal-binding</keyword>
<evidence type="ECO:0000256" key="2">
    <source>
        <dbReference type="ARBA" id="ARBA00022771"/>
    </source>
</evidence>
<name>A0A6A5FY00_CAERE</name>
<dbReference type="InterPro" id="IPR037683">
    <property type="entry name" value="Rmd5_dRing"/>
</dbReference>
<dbReference type="GO" id="GO:0005634">
    <property type="term" value="C:nucleus"/>
    <property type="evidence" value="ECO:0007669"/>
    <property type="project" value="TreeGrafter"/>
</dbReference>
<feature type="zinc finger region" description="RING-Gid-type" evidence="4">
    <location>
        <begin position="481"/>
        <end position="535"/>
    </location>
</feature>
<dbReference type="CTD" id="9803480"/>
<dbReference type="GO" id="GO:0061630">
    <property type="term" value="F:ubiquitin protein ligase activity"/>
    <property type="evidence" value="ECO:0007669"/>
    <property type="project" value="InterPro"/>
</dbReference>
<feature type="domain" description="RING-Gid-type" evidence="6">
    <location>
        <begin position="481"/>
        <end position="535"/>
    </location>
</feature>
<dbReference type="InterPro" id="IPR044063">
    <property type="entry name" value="ZF_RING_GID"/>
</dbReference>
<feature type="signal peptide" evidence="5">
    <location>
        <begin position="1"/>
        <end position="24"/>
    </location>
</feature>
<proteinExistence type="predicted"/>
<dbReference type="PANTHER" id="PTHR12170:SF3">
    <property type="entry name" value="GH10162P"/>
    <property type="match status" value="1"/>
</dbReference>
<dbReference type="CDD" id="cd16652">
    <property type="entry name" value="dRING_Rmd5p-like"/>
    <property type="match status" value="1"/>
</dbReference>
<dbReference type="AlphaFoldDB" id="A0A6A5FY00"/>
<evidence type="ECO:0000256" key="3">
    <source>
        <dbReference type="ARBA" id="ARBA00022833"/>
    </source>
</evidence>
<evidence type="ECO:0000313" key="8">
    <source>
        <dbReference type="Proteomes" id="UP000483820"/>
    </source>
</evidence>
<evidence type="ECO:0000256" key="4">
    <source>
        <dbReference type="PROSITE-ProRule" id="PRU01215"/>
    </source>
</evidence>
<dbReference type="GO" id="GO:0005737">
    <property type="term" value="C:cytoplasm"/>
    <property type="evidence" value="ECO:0007669"/>
    <property type="project" value="TreeGrafter"/>
</dbReference>
<dbReference type="EMBL" id="WUAV01000006">
    <property type="protein sequence ID" value="KAF1747443.1"/>
    <property type="molecule type" value="Genomic_DNA"/>
</dbReference>
<keyword evidence="2 4" id="KW-0863">Zinc-finger</keyword>
<dbReference type="RefSeq" id="XP_053579181.1">
    <property type="nucleotide sequence ID" value="XM_053735615.1"/>
</dbReference>
<gene>
    <name evidence="7" type="ORF">GCK72_023905</name>
</gene>
<dbReference type="KEGG" id="crq:GCK72_023905"/>
<organism evidence="7 8">
    <name type="scientific">Caenorhabditis remanei</name>
    <name type="common">Caenorhabditis vulgaris</name>
    <dbReference type="NCBI Taxonomy" id="31234"/>
    <lineage>
        <taxon>Eukaryota</taxon>
        <taxon>Metazoa</taxon>
        <taxon>Ecdysozoa</taxon>
        <taxon>Nematoda</taxon>
        <taxon>Chromadorea</taxon>
        <taxon>Rhabditida</taxon>
        <taxon>Rhabditina</taxon>
        <taxon>Rhabditomorpha</taxon>
        <taxon>Rhabditoidea</taxon>
        <taxon>Rhabditidae</taxon>
        <taxon>Peloderinae</taxon>
        <taxon>Caenorhabditis</taxon>
    </lineage>
</organism>
<dbReference type="GO" id="GO:0008270">
    <property type="term" value="F:zinc ion binding"/>
    <property type="evidence" value="ECO:0007669"/>
    <property type="project" value="UniProtKB-KW"/>
</dbReference>
<evidence type="ECO:0000259" key="6">
    <source>
        <dbReference type="PROSITE" id="PS51867"/>
    </source>
</evidence>
<evidence type="ECO:0000256" key="5">
    <source>
        <dbReference type="SAM" id="SignalP"/>
    </source>
</evidence>
<feature type="chain" id="PRO_5025676039" description="RING-Gid-type domain-containing protein" evidence="5">
    <location>
        <begin position="25"/>
        <end position="568"/>
    </location>
</feature>
<dbReference type="GO" id="GO:0034657">
    <property type="term" value="C:GID complex"/>
    <property type="evidence" value="ECO:0007669"/>
    <property type="project" value="TreeGrafter"/>
</dbReference>
<dbReference type="Proteomes" id="UP000483820">
    <property type="component" value="Chromosome X"/>
</dbReference>
<dbReference type="PROSITE" id="PS51867">
    <property type="entry name" value="ZF_RING_GID"/>
    <property type="match status" value="1"/>
</dbReference>
<evidence type="ECO:0000313" key="7">
    <source>
        <dbReference type="EMBL" id="KAF1747443.1"/>
    </source>
</evidence>
<dbReference type="GO" id="GO:0043161">
    <property type="term" value="P:proteasome-mediated ubiquitin-dependent protein catabolic process"/>
    <property type="evidence" value="ECO:0007669"/>
    <property type="project" value="InterPro"/>
</dbReference>
<keyword evidence="3" id="KW-0862">Zinc</keyword>
<dbReference type="PANTHER" id="PTHR12170">
    <property type="entry name" value="MACROPHAGE ERYTHROBLAST ATTACHER-RELATED"/>
    <property type="match status" value="1"/>
</dbReference>
<reference evidence="7 8" key="1">
    <citation type="submission" date="2019-12" db="EMBL/GenBank/DDBJ databases">
        <title>Chromosome-level assembly of the Caenorhabditis remanei genome.</title>
        <authorList>
            <person name="Teterina A.A."/>
            <person name="Willis J.H."/>
            <person name="Phillips P.C."/>
        </authorList>
    </citation>
    <scope>NUCLEOTIDE SEQUENCE [LARGE SCALE GENOMIC DNA]</scope>
    <source>
        <strain evidence="7 8">PX506</strain>
        <tissue evidence="7">Whole organism</tissue>
    </source>
</reference>
<comment type="caution">
    <text evidence="7">The sequence shown here is derived from an EMBL/GenBank/DDBJ whole genome shotgun (WGS) entry which is preliminary data.</text>
</comment>